<evidence type="ECO:0000313" key="2">
    <source>
        <dbReference type="EMBL" id="RFN59513.1"/>
    </source>
</evidence>
<accession>A0A3E1QBK9</accession>
<dbReference type="GO" id="GO:0016740">
    <property type="term" value="F:transferase activity"/>
    <property type="evidence" value="ECO:0007669"/>
    <property type="project" value="UniProtKB-KW"/>
</dbReference>
<dbReference type="Gene3D" id="2.20.110.10">
    <property type="entry name" value="Histone H3 K4-specific methyltransferase SET7/9 N-terminal domain"/>
    <property type="match status" value="1"/>
</dbReference>
<evidence type="ECO:0000313" key="3">
    <source>
        <dbReference type="Proteomes" id="UP000261082"/>
    </source>
</evidence>
<comment type="caution">
    <text evidence="2">The sequence shown here is derived from an EMBL/GenBank/DDBJ whole genome shotgun (WGS) entry which is preliminary data.</text>
</comment>
<name>A0A3E1QBK9_9FLAO</name>
<sequence length="123" mass="13613">MKNIITLLALVAIVAIGTAQEKNNKDKYVLTGLDGNVVEATLYHDNGVVAQTGFYTLDNKLQGKWVSYDTNGNKTAIAEYDKGKKVGSWVFFQGETIKEVTYMNSKIAKVNTFKKDNTQIVSN</sequence>
<evidence type="ECO:0000256" key="1">
    <source>
        <dbReference type="SAM" id="SignalP"/>
    </source>
</evidence>
<gene>
    <name evidence="2" type="ORF">DZ858_05480</name>
</gene>
<keyword evidence="1" id="KW-0732">Signal</keyword>
<keyword evidence="2" id="KW-0808">Transferase</keyword>
<dbReference type="RefSeq" id="WP_117158522.1">
    <property type="nucleotide sequence ID" value="NZ_QVID01000001.1"/>
</dbReference>
<keyword evidence="3" id="KW-1185">Reference proteome</keyword>
<feature type="signal peptide" evidence="1">
    <location>
        <begin position="1"/>
        <end position="21"/>
    </location>
</feature>
<proteinExistence type="predicted"/>
<dbReference type="Proteomes" id="UP000261082">
    <property type="component" value="Unassembled WGS sequence"/>
</dbReference>
<dbReference type="OrthoDB" id="1467310at2"/>
<dbReference type="SUPFAM" id="SSF82185">
    <property type="entry name" value="Histone H3 K4-specific methyltransferase SET7/9 N-terminal domain"/>
    <property type="match status" value="1"/>
</dbReference>
<feature type="chain" id="PRO_5017710082" evidence="1">
    <location>
        <begin position="22"/>
        <end position="123"/>
    </location>
</feature>
<reference evidence="2 3" key="1">
    <citation type="journal article" date="2007" name="Int. J. Syst. Evol. Microbiol.">
        <title>Marixanthomonas ophiurae gen. nov., sp. nov., a marine bacterium of the family Flavobacteriaceae isolated from a deep-sea brittle star.</title>
        <authorList>
            <person name="Romanenko L.A."/>
            <person name="Uchino M."/>
            <person name="Frolova G.M."/>
            <person name="Mikhailov V.V."/>
        </authorList>
    </citation>
    <scope>NUCLEOTIDE SEQUENCE [LARGE SCALE GENOMIC DNA]</scope>
    <source>
        <strain evidence="2 3">KMM 3046</strain>
    </source>
</reference>
<organism evidence="2 3">
    <name type="scientific">Marixanthomonas ophiurae</name>
    <dbReference type="NCBI Taxonomy" id="387659"/>
    <lineage>
        <taxon>Bacteria</taxon>
        <taxon>Pseudomonadati</taxon>
        <taxon>Bacteroidota</taxon>
        <taxon>Flavobacteriia</taxon>
        <taxon>Flavobacteriales</taxon>
        <taxon>Flavobacteriaceae</taxon>
        <taxon>Marixanthomonas</taxon>
    </lineage>
</organism>
<protein>
    <submittedName>
        <fullName evidence="2">Nicotinic acid mononucleotide adenyltransferase</fullName>
    </submittedName>
</protein>
<dbReference type="AlphaFoldDB" id="A0A3E1QBK9"/>
<dbReference type="EMBL" id="QVID01000001">
    <property type="protein sequence ID" value="RFN59513.1"/>
    <property type="molecule type" value="Genomic_DNA"/>
</dbReference>